<organism evidence="1 2">
    <name type="scientific">Romanomermis culicivorax</name>
    <name type="common">Nematode worm</name>
    <dbReference type="NCBI Taxonomy" id="13658"/>
    <lineage>
        <taxon>Eukaryota</taxon>
        <taxon>Metazoa</taxon>
        <taxon>Ecdysozoa</taxon>
        <taxon>Nematoda</taxon>
        <taxon>Enoplea</taxon>
        <taxon>Dorylaimia</taxon>
        <taxon>Mermithida</taxon>
        <taxon>Mermithoidea</taxon>
        <taxon>Mermithidae</taxon>
        <taxon>Romanomermis</taxon>
    </lineage>
</organism>
<proteinExistence type="predicted"/>
<evidence type="ECO:0000313" key="1">
    <source>
        <dbReference type="Proteomes" id="UP000887565"/>
    </source>
</evidence>
<protein>
    <submittedName>
        <fullName evidence="2">Uncharacterized protein</fullName>
    </submittedName>
</protein>
<reference evidence="2" key="1">
    <citation type="submission" date="2022-11" db="UniProtKB">
        <authorList>
            <consortium name="WormBaseParasite"/>
        </authorList>
    </citation>
    <scope>IDENTIFICATION</scope>
</reference>
<accession>A0A915HUZ7</accession>
<sequence length="90" mass="10099">MLSYTIDLFVIKCPSNVNREFDGGFKYCIIHCRKPTDADGRNNSFINRDCVWPQTTPGGKGILPKTRCSKRNSTLASKSQLLGLKFEEIG</sequence>
<dbReference type="Proteomes" id="UP000887565">
    <property type="component" value="Unplaced"/>
</dbReference>
<keyword evidence="1" id="KW-1185">Reference proteome</keyword>
<dbReference type="WBParaSite" id="nRc.2.0.1.t05190-RA">
    <property type="protein sequence ID" value="nRc.2.0.1.t05190-RA"/>
    <property type="gene ID" value="nRc.2.0.1.g05190"/>
</dbReference>
<dbReference type="AlphaFoldDB" id="A0A915HUZ7"/>
<evidence type="ECO:0000313" key="2">
    <source>
        <dbReference type="WBParaSite" id="nRc.2.0.1.t05190-RA"/>
    </source>
</evidence>
<name>A0A915HUZ7_ROMCU</name>